<dbReference type="EMBL" id="WVUH01000061">
    <property type="protein sequence ID" value="MBO4206300.1"/>
    <property type="molecule type" value="Genomic_DNA"/>
</dbReference>
<comment type="caution">
    <text evidence="5">The sequence shown here is derived from an EMBL/GenBank/DDBJ whole genome shotgun (WGS) entry which is preliminary data.</text>
</comment>
<dbReference type="RefSeq" id="WP_208813117.1">
    <property type="nucleotide sequence ID" value="NZ_WVUH01000061.1"/>
</dbReference>
<dbReference type="Pfam" id="PF13032">
    <property type="entry name" value="RNaseH_pPIWI_RE"/>
    <property type="match status" value="1"/>
</dbReference>
<reference evidence="5 6" key="1">
    <citation type="submission" date="2019-12" db="EMBL/GenBank/DDBJ databases">
        <title>Whole genome sequencing of endophytic Actinobacterium Micromonospora sp. MPMI6T.</title>
        <authorList>
            <person name="Evv R."/>
            <person name="Podile A.R."/>
        </authorList>
    </citation>
    <scope>NUCLEOTIDE SEQUENCE [LARGE SCALE GENOMIC DNA]</scope>
    <source>
        <strain evidence="5 6">MPMI6</strain>
    </source>
</reference>
<evidence type="ECO:0000259" key="2">
    <source>
        <dbReference type="Pfam" id="PF13032"/>
    </source>
</evidence>
<dbReference type="Pfam" id="PF18157">
    <property type="entry name" value="MID_pPIWI_RE"/>
    <property type="match status" value="1"/>
</dbReference>
<feature type="region of interest" description="Disordered" evidence="1">
    <location>
        <begin position="838"/>
        <end position="865"/>
    </location>
</feature>
<feature type="compositionally biased region" description="Basic and acidic residues" evidence="1">
    <location>
        <begin position="852"/>
        <end position="861"/>
    </location>
</feature>
<dbReference type="InterPro" id="IPR040496">
    <property type="entry name" value="MID_pPIWI_RE"/>
</dbReference>
<dbReference type="Pfam" id="PF13111">
    <property type="entry name" value="pPIWI_RE_X"/>
    <property type="match status" value="1"/>
</dbReference>
<dbReference type="Proteomes" id="UP000823521">
    <property type="component" value="Unassembled WGS sequence"/>
</dbReference>
<evidence type="ECO:0000256" key="1">
    <source>
        <dbReference type="SAM" id="MobiDB-lite"/>
    </source>
</evidence>
<feature type="domain" description="pPIWI-RE RNaseH" evidence="2">
    <location>
        <begin position="636"/>
        <end position="930"/>
    </location>
</feature>
<evidence type="ECO:0000259" key="4">
    <source>
        <dbReference type="Pfam" id="PF18157"/>
    </source>
</evidence>
<name>A0ABS3VP59_MICEH</name>
<keyword evidence="6" id="KW-1185">Reference proteome</keyword>
<evidence type="ECO:0000259" key="3">
    <source>
        <dbReference type="Pfam" id="PF13111"/>
    </source>
</evidence>
<dbReference type="InterPro" id="IPR025085">
    <property type="entry name" value="pPIWI_RE_X"/>
</dbReference>
<feature type="domain" description="pPIWI-RE module N-terminal" evidence="3">
    <location>
        <begin position="16"/>
        <end position="416"/>
    </location>
</feature>
<dbReference type="InterPro" id="IPR024996">
    <property type="entry name" value="RNaseH_pPIWI_RE"/>
</dbReference>
<evidence type="ECO:0000313" key="5">
    <source>
        <dbReference type="EMBL" id="MBO4206300.1"/>
    </source>
</evidence>
<sequence length="960" mass="107173">MRYDRTQTAAFVAARDLKIPLHTLTFPVSWRRPILDLYTAGWREESRARAQQVPIGRLNALTRTAAPDLVSTATRANLNEGNPWLFAAKPFPPAIMRTFINAWLYDLPTTDDGKALVLPTITKLGSGILQWTQKTVDLLAHELSDGNTAVPQPHLFTLLPDYAAAKIAGQSYQHGSKSIRFRQVAANPANGYAELVSWPPLEHHTGKGSNIRTWYYSATIKIALRTKAFDPTLRLHVDTGIRRWTSGELNTKGRWGASTLLQSTSPFVTDAPTSQKFAVAHLIWDRDTREMGWRNGGTEQILNRIGALDNLPAAEQLAGKSDAWIFGRDGVTAAVTYHTTMRGPDHQVGTGIMPAERSRLIRWIGQCLQPDFDLDHPLTRVLIGGKASRSLTKLESVPKDKKDQTDAERAQLVERQEAAHAANDEISKANALIRRQQLSAAVDGKLSVVLLYQGDGKGMRDRLLATVERLLDLPHQQPASNDTWTWDVGDLTLTIHARPLGRLGASLGEGSVPRRGRKHDEAVATRRKLVASAMRDLAEEVGDTLQLALIELDGAKAFNARTTDPKFAIRMGCADAGMVSQFIRPDEFPGKDLDKEEASNQHRAEAAWDDCLRQLGIRFVPQHRLKSAIPDDLEQLAFWVVKRRNDDTNTHQVFVPIAILIRPGQKHIMGKAEGMADWVPYPTLLKTLAGTNYHASPTKEDEQKERLAAFIRSTLTRFRNTQTLILTEAHNIRYRLTTVQNAHMLPDHLQLGELRPQKISLFSKKMRLVRICGNERLETPESWAFEGDNIGISDGLWRHDDGSGNTEQTRVYYSTVDKPATHSSIVIDLAKLTPHYKKIPADADTPQPSEGRSPDDGKLEGARNYLDPSKNAWNAELLEFVVAAHPEGEDPANWAGFLHQQRHCFDDYRAALSRPLIMHVARLANQYALPSDDTLEDDGDNIDDQPEPEGDIQLAFDFDF</sequence>
<proteinExistence type="predicted"/>
<protein>
    <submittedName>
        <fullName evidence="5">DUF3962 domain-containing protein</fullName>
    </submittedName>
</protein>
<evidence type="ECO:0000313" key="6">
    <source>
        <dbReference type="Proteomes" id="UP000823521"/>
    </source>
</evidence>
<gene>
    <name evidence="5" type="ORF">GSF22_09810</name>
</gene>
<organism evidence="5 6">
    <name type="scientific">Micromonospora echinofusca</name>
    <dbReference type="NCBI Taxonomy" id="47858"/>
    <lineage>
        <taxon>Bacteria</taxon>
        <taxon>Bacillati</taxon>
        <taxon>Actinomycetota</taxon>
        <taxon>Actinomycetes</taxon>
        <taxon>Micromonosporales</taxon>
        <taxon>Micromonosporaceae</taxon>
        <taxon>Micromonospora</taxon>
    </lineage>
</organism>
<accession>A0ABS3VP59</accession>
<feature type="domain" description="Prokaryotic pPIWI-RE MID" evidence="4">
    <location>
        <begin position="486"/>
        <end position="623"/>
    </location>
</feature>